<reference evidence="13" key="1">
    <citation type="submission" date="2023-07" db="EMBL/GenBank/DDBJ databases">
        <title>Genomic Encyclopedia of Type Strains, Phase IV (KMG-IV): sequencing the most valuable type-strain genomes for metagenomic binning, comparative biology and taxonomic classification.</title>
        <authorList>
            <person name="Goeker M."/>
        </authorList>
    </citation>
    <scope>NUCLEOTIDE SEQUENCE</scope>
    <source>
        <strain evidence="13">DSM 26174</strain>
    </source>
</reference>
<evidence type="ECO:0000256" key="5">
    <source>
        <dbReference type="ARBA" id="ARBA00023077"/>
    </source>
</evidence>
<dbReference type="SUPFAM" id="SSF56935">
    <property type="entry name" value="Porins"/>
    <property type="match status" value="1"/>
</dbReference>
<dbReference type="PANTHER" id="PTHR30069">
    <property type="entry name" value="TONB-DEPENDENT OUTER MEMBRANE RECEPTOR"/>
    <property type="match status" value="1"/>
</dbReference>
<evidence type="ECO:0000256" key="4">
    <source>
        <dbReference type="ARBA" id="ARBA00022692"/>
    </source>
</evidence>
<feature type="domain" description="TonB-dependent receptor-like beta-barrel" evidence="11">
    <location>
        <begin position="162"/>
        <end position="636"/>
    </location>
</feature>
<keyword evidence="14" id="KW-1185">Reference proteome</keyword>
<evidence type="ECO:0000256" key="8">
    <source>
        <dbReference type="PROSITE-ProRule" id="PRU01360"/>
    </source>
</evidence>
<proteinExistence type="inferred from homology"/>
<keyword evidence="13" id="KW-0675">Receptor</keyword>
<organism evidence="13 14">
    <name type="scientific">Aureibacter tunicatorum</name>
    <dbReference type="NCBI Taxonomy" id="866807"/>
    <lineage>
        <taxon>Bacteria</taxon>
        <taxon>Pseudomonadati</taxon>
        <taxon>Bacteroidota</taxon>
        <taxon>Cytophagia</taxon>
        <taxon>Cytophagales</taxon>
        <taxon>Persicobacteraceae</taxon>
        <taxon>Aureibacter</taxon>
    </lineage>
</organism>
<accession>A0AAE3XMW5</accession>
<dbReference type="GO" id="GO:0015344">
    <property type="term" value="F:siderophore uptake transmembrane transporter activity"/>
    <property type="evidence" value="ECO:0007669"/>
    <property type="project" value="TreeGrafter"/>
</dbReference>
<dbReference type="InterPro" id="IPR012910">
    <property type="entry name" value="Plug_dom"/>
</dbReference>
<feature type="domain" description="TonB-dependent receptor plug" evidence="12">
    <location>
        <begin position="45"/>
        <end position="130"/>
    </location>
</feature>
<dbReference type="GO" id="GO:0009279">
    <property type="term" value="C:cell outer membrane"/>
    <property type="evidence" value="ECO:0007669"/>
    <property type="project" value="UniProtKB-SubCell"/>
</dbReference>
<comment type="subcellular location">
    <subcellularLocation>
        <location evidence="1 8">Cell outer membrane</location>
        <topology evidence="1 8">Multi-pass membrane protein</topology>
    </subcellularLocation>
</comment>
<keyword evidence="5 9" id="KW-0798">TonB box</keyword>
<dbReference type="Proteomes" id="UP001185092">
    <property type="component" value="Unassembled WGS sequence"/>
</dbReference>
<evidence type="ECO:0000259" key="11">
    <source>
        <dbReference type="Pfam" id="PF00593"/>
    </source>
</evidence>
<dbReference type="InterPro" id="IPR036942">
    <property type="entry name" value="Beta-barrel_TonB_sf"/>
</dbReference>
<evidence type="ECO:0000259" key="12">
    <source>
        <dbReference type="Pfam" id="PF07715"/>
    </source>
</evidence>
<evidence type="ECO:0000256" key="1">
    <source>
        <dbReference type="ARBA" id="ARBA00004571"/>
    </source>
</evidence>
<sequence length="665" mass="75046">MKQLLRVLIILLIAAVESYSQSDTASYTLYLDQVGIADSVSDKGYAQKNQITGIEELLDRSPSISLVKRGNYAMEPVINGFQSGQINVTIDGMRIFGACTDRMDPATSYVESINMKQADIRTGGCSAENGCSVGGNLDMKTRIPSFDVDKKVGGALISRYNSNSSGYDLQGQLNYSTEKLALVYTGGYRKHGNYKEGGGEEVNYSQFAKMNHSLKSSYRLAENQLLTFTMIYDLAKDVGYPALTMDVGTAVALIYGLGYLAFPENSWVKEVELKLYGNNIEHIMDDSKRPDVPIRMDMPGWSDTYGAFGVLKSEFGRHQFKGKLDYYYNASNAEMTMYPEGVIPSYMETWPDVHRSSVGLYLEDQYKHGSLDIMGSVRVEFANTDAKSEFGRKQFEIFGYQLDKPDQRAAYSMGMDAGYQFNLLSRLTFGVGYSERLPNVTEQFGYFLFNRFDNYDYVGKPDIDNEKALQAKVGFEHVTDKFQLSLEGFYYHMQDYIVGIYDPNIDRMTIGALGVKVFQNAERAYQMGFNASYSLQLLEALVWKGTAQYTRGEFEHEGEKDNIPMMLPLRLNNSLRYAKKKLFIQLENESSFAQNSVSATAEEQSTSFYAVFNVSAGYDFLLRKSRLNLQAGVDNILDRNYRTHLDWGGINRPGRNVYLSLGCYF</sequence>
<feature type="signal peptide" evidence="10">
    <location>
        <begin position="1"/>
        <end position="22"/>
    </location>
</feature>
<evidence type="ECO:0000313" key="13">
    <source>
        <dbReference type="EMBL" id="MDR6238696.1"/>
    </source>
</evidence>
<keyword evidence="6 8" id="KW-0472">Membrane</keyword>
<dbReference type="InterPro" id="IPR039426">
    <property type="entry name" value="TonB-dep_rcpt-like"/>
</dbReference>
<keyword evidence="3 8" id="KW-1134">Transmembrane beta strand</keyword>
<dbReference type="InterPro" id="IPR000531">
    <property type="entry name" value="Beta-barrel_TonB"/>
</dbReference>
<evidence type="ECO:0000256" key="6">
    <source>
        <dbReference type="ARBA" id="ARBA00023136"/>
    </source>
</evidence>
<protein>
    <submittedName>
        <fullName evidence="13">Iron complex outermembrane receptor protein</fullName>
    </submittedName>
</protein>
<dbReference type="Gene3D" id="2.40.170.20">
    <property type="entry name" value="TonB-dependent receptor, beta-barrel domain"/>
    <property type="match status" value="1"/>
</dbReference>
<dbReference type="Pfam" id="PF07715">
    <property type="entry name" value="Plug"/>
    <property type="match status" value="1"/>
</dbReference>
<dbReference type="InterPro" id="IPR037066">
    <property type="entry name" value="Plug_dom_sf"/>
</dbReference>
<dbReference type="EMBL" id="JAVDQD010000002">
    <property type="protein sequence ID" value="MDR6238696.1"/>
    <property type="molecule type" value="Genomic_DNA"/>
</dbReference>
<feature type="chain" id="PRO_5042234979" evidence="10">
    <location>
        <begin position="23"/>
        <end position="665"/>
    </location>
</feature>
<keyword evidence="4 8" id="KW-0812">Transmembrane</keyword>
<evidence type="ECO:0000256" key="7">
    <source>
        <dbReference type="ARBA" id="ARBA00023237"/>
    </source>
</evidence>
<keyword evidence="7 8" id="KW-0998">Cell outer membrane</keyword>
<dbReference type="RefSeq" id="WP_309938202.1">
    <property type="nucleotide sequence ID" value="NZ_AP025305.1"/>
</dbReference>
<dbReference type="Pfam" id="PF00593">
    <property type="entry name" value="TonB_dep_Rec_b-barrel"/>
    <property type="match status" value="1"/>
</dbReference>
<evidence type="ECO:0000256" key="3">
    <source>
        <dbReference type="ARBA" id="ARBA00022452"/>
    </source>
</evidence>
<dbReference type="PANTHER" id="PTHR30069:SF49">
    <property type="entry name" value="OUTER MEMBRANE PROTEIN C"/>
    <property type="match status" value="1"/>
</dbReference>
<evidence type="ECO:0000256" key="9">
    <source>
        <dbReference type="RuleBase" id="RU003357"/>
    </source>
</evidence>
<dbReference type="Gene3D" id="2.170.130.10">
    <property type="entry name" value="TonB-dependent receptor, plug domain"/>
    <property type="match status" value="1"/>
</dbReference>
<keyword evidence="2 8" id="KW-0813">Transport</keyword>
<comment type="similarity">
    <text evidence="8 9">Belongs to the TonB-dependent receptor family.</text>
</comment>
<name>A0AAE3XMW5_9BACT</name>
<comment type="caution">
    <text evidence="13">The sequence shown here is derived from an EMBL/GenBank/DDBJ whole genome shotgun (WGS) entry which is preliminary data.</text>
</comment>
<gene>
    <name evidence="13" type="ORF">HNQ88_001733</name>
</gene>
<dbReference type="AlphaFoldDB" id="A0AAE3XMW5"/>
<evidence type="ECO:0000256" key="2">
    <source>
        <dbReference type="ARBA" id="ARBA00022448"/>
    </source>
</evidence>
<dbReference type="GO" id="GO:0044718">
    <property type="term" value="P:siderophore transmembrane transport"/>
    <property type="evidence" value="ECO:0007669"/>
    <property type="project" value="TreeGrafter"/>
</dbReference>
<evidence type="ECO:0000313" key="14">
    <source>
        <dbReference type="Proteomes" id="UP001185092"/>
    </source>
</evidence>
<dbReference type="PROSITE" id="PS52016">
    <property type="entry name" value="TONB_DEPENDENT_REC_3"/>
    <property type="match status" value="1"/>
</dbReference>
<evidence type="ECO:0000256" key="10">
    <source>
        <dbReference type="SAM" id="SignalP"/>
    </source>
</evidence>
<keyword evidence="10" id="KW-0732">Signal</keyword>